<gene>
    <name evidence="10" type="ORF">PRG01_1119000</name>
</gene>
<dbReference type="PANTHER" id="PTHR43690">
    <property type="entry name" value="NARDILYSIN"/>
    <property type="match status" value="1"/>
</dbReference>
<feature type="compositionally biased region" description="Basic and acidic residues" evidence="7">
    <location>
        <begin position="247"/>
        <end position="265"/>
    </location>
</feature>
<name>A0A2P9DGJ4_PLARE</name>
<feature type="region of interest" description="Disordered" evidence="7">
    <location>
        <begin position="540"/>
        <end position="564"/>
    </location>
</feature>
<evidence type="ECO:0000313" key="11">
    <source>
        <dbReference type="Proteomes" id="UP000240500"/>
    </source>
</evidence>
<evidence type="ECO:0000256" key="7">
    <source>
        <dbReference type="SAM" id="MobiDB-lite"/>
    </source>
</evidence>
<dbReference type="EMBL" id="LT969574">
    <property type="protein sequence ID" value="SOV80148.1"/>
    <property type="molecule type" value="Genomic_DNA"/>
</dbReference>
<dbReference type="Proteomes" id="UP000240500">
    <property type="component" value="Chromosome 11"/>
</dbReference>
<dbReference type="SUPFAM" id="SSF63411">
    <property type="entry name" value="LuxS/MPP-like metallohydrolase"/>
    <property type="match status" value="2"/>
</dbReference>
<comment type="similarity">
    <text evidence="1">Belongs to the peptidase M16 family.</text>
</comment>
<dbReference type="GO" id="GO:0006508">
    <property type="term" value="P:proteolysis"/>
    <property type="evidence" value="ECO:0007669"/>
    <property type="project" value="UniProtKB-KW"/>
</dbReference>
<evidence type="ECO:0000313" key="10">
    <source>
        <dbReference type="EMBL" id="SOV80148.1"/>
    </source>
</evidence>
<reference evidence="10 11" key="1">
    <citation type="submission" date="2016-09" db="EMBL/GenBank/DDBJ databases">
        <authorList>
            <consortium name="Pathogen Informatics"/>
        </authorList>
    </citation>
    <scope>NUCLEOTIDE SEQUENCE [LARGE SCALE GENOMIC DNA]</scope>
</reference>
<feature type="compositionally biased region" description="Low complexity" evidence="7">
    <location>
        <begin position="1509"/>
        <end position="1536"/>
    </location>
</feature>
<dbReference type="PANTHER" id="PTHR43690:SF17">
    <property type="entry name" value="PROTEIN YHJJ"/>
    <property type="match status" value="1"/>
</dbReference>
<protein>
    <submittedName>
        <fullName evidence="10">Petidase, M16 family</fullName>
    </submittedName>
</protein>
<feature type="region of interest" description="Disordered" evidence="7">
    <location>
        <begin position="384"/>
        <end position="456"/>
    </location>
</feature>
<evidence type="ECO:0000256" key="3">
    <source>
        <dbReference type="ARBA" id="ARBA00022801"/>
    </source>
</evidence>
<feature type="compositionally biased region" description="Low complexity" evidence="7">
    <location>
        <begin position="1545"/>
        <end position="1557"/>
    </location>
</feature>
<feature type="compositionally biased region" description="Basic and acidic residues" evidence="7">
    <location>
        <begin position="392"/>
        <end position="425"/>
    </location>
</feature>
<dbReference type="InterPro" id="IPR011249">
    <property type="entry name" value="Metalloenz_LuxS/M16"/>
</dbReference>
<keyword evidence="4" id="KW-0862">Zinc</keyword>
<dbReference type="Gene3D" id="3.30.830.10">
    <property type="entry name" value="Metalloenzyme, LuxS/M16 peptidase-like"/>
    <property type="match status" value="1"/>
</dbReference>
<feature type="signal peptide" evidence="8">
    <location>
        <begin position="1"/>
        <end position="28"/>
    </location>
</feature>
<dbReference type="VEuPathDB" id="PlasmoDB:PRG01_1119000"/>
<evidence type="ECO:0000256" key="2">
    <source>
        <dbReference type="ARBA" id="ARBA00022670"/>
    </source>
</evidence>
<feature type="compositionally biased region" description="Basic and acidic residues" evidence="7">
    <location>
        <begin position="447"/>
        <end position="456"/>
    </location>
</feature>
<keyword evidence="6" id="KW-0175">Coiled coil</keyword>
<dbReference type="Pfam" id="PF00675">
    <property type="entry name" value="Peptidase_M16"/>
    <property type="match status" value="1"/>
</dbReference>
<evidence type="ECO:0000256" key="6">
    <source>
        <dbReference type="SAM" id="Coils"/>
    </source>
</evidence>
<evidence type="ECO:0000256" key="5">
    <source>
        <dbReference type="ARBA" id="ARBA00023049"/>
    </source>
</evidence>
<feature type="region of interest" description="Disordered" evidence="7">
    <location>
        <begin position="1489"/>
        <end position="1561"/>
    </location>
</feature>
<feature type="coiled-coil region" evidence="6">
    <location>
        <begin position="1583"/>
        <end position="1610"/>
    </location>
</feature>
<dbReference type="VEuPathDB" id="PlasmoDB:PRCDC_1120200"/>
<dbReference type="InterPro" id="IPR050626">
    <property type="entry name" value="Peptidase_M16"/>
</dbReference>
<dbReference type="GO" id="GO:0008237">
    <property type="term" value="F:metallopeptidase activity"/>
    <property type="evidence" value="ECO:0007669"/>
    <property type="project" value="UniProtKB-KW"/>
</dbReference>
<evidence type="ECO:0000256" key="8">
    <source>
        <dbReference type="SAM" id="SignalP"/>
    </source>
</evidence>
<sequence>MKHTKITKYLTINFFILLTLVFQKYSSCQNSLNYSKNNYGLNDQELRAMLFGLNYDPSKRNKNNKVNRDVIKNESSLLLRNLINEETLSEKNDKAVNDMKNMNNSTEEKINNISKGNNNIHNINENQNANVELKTDNILDNTSEQEDINEKNNDNGDMVHKNIYNNILSDPYDINSTNAYINKSDISNLNYSSNDVINNDKVNKSYEEKNFVNNTELNKLIESDHSNKNDINKKTEKNETFNSSSTSDEKKQKDIKGQNKNDLNNEHIFNNNDINNNVQYKNKVNIISVDKNNTDRDNNNLYETNNGDLKYNNDLIKEGKNKRNNKLNNYKFNMNKVIDNKNFNDNKYTEIYNKESEPEKQNNRNNNLGIPTLIKKEVHIKNHNKFSSNGRKILENKDIDKMSDTSKKNDRNFRSNDIKNFKNNDTKNNATLSEDNKNRHNITTNKNNEKKEYNMKKSNENEYAFNTEKTNVNNEALKEERNNYKYLNNQTDVNINNLQERDINLYNKNESDKKLEQSFREEDIKNAYLPENKNFQKTLTNNEKDEDNKIPHFDPSNNELDKKGNYNKYEIGKIKKNNEENKQNVTVEENINPEKIRKEHEQNIQYSKNGPITDIQNSTNAVLKKIKPTEFENYTKEELQNVSSSEVRDDNLNEISRKGETNMFSEKLTLKKGENDWNEYEYFKLKSNELKVLGIINKYSPKGGFSISVNCGGYDDFREIPGISNLLRHAIFYKSEKRITTLLSELGKYSSENNSRIGESFTTYYAIGKSENIYNILTLFSQNLFYPLFDEDFIENEVREINNKYISMENNSLNCLKIISQFITDLKYSKFFFHGNYITLCNNVLKNGLNIKKLLYNFHKKCYQPKNMALTILLGKKGNSYDHYNMNDIEKFVIDIFEKIKNYDYVNENNNKRQKEKHIVNFKDDTFNIEKKSNYMDSRLVHNVTQNNSKDKEEKIKFIEHINEFNNYVLDLNQKGRYIEVLKKEGWRDQIYLYWSSKISIDLYKKIEEYGSITFIHDILLDLRKNGLYDKICVENQYAYDLKIISSCNKYYVNYGILMNLTKKGKKDLRHLMHIINVFIKEISKLFDHDSLNKGINKYILDYYREKALITDVNYNNDNKYIELNDLINYSNILLDHSDDSSLILSINNLIEDKNKNDFRNHIKITSLLGSLMKNENTNIINVVDTFSIRNQNKIPYSNVTYVIGENPYMVNEGNIVNDINLILPEIKICPFNSLVNNKILFNEKSFFCVPYNSSENFEYSESEEKFISEENKQIFKSNILYNIPCLIKSSYGYNIYFKRGLTHISKVKTDFIFYFPSEKFTFYESVFTRIHIIILQKKIERFLSDYTTCSVNANIMHDAISYTLSIESNGYFFEEFFNKIQELLSLKEIPSRDEYNEAYDELNIIIQTDTTSGVDKSLKIMYSLFNKYTPTNKEMYDILNAYFFYPSYNAYRTYVNEYFLRNYVVIFIYGNIIISDLKGEENITKNNNNIFDNKKSMNYNEGDATDKNNNSNNNNVESANDSTNYYIYNENNSSNRDTNKYTDNDYNNNNNNNNNNKDGDKYLINEKIYEGQENKKNPTTYLKKQEQFLQKQENNNKEEENKSKSLQISYNGSGIEYLVKLCESFISKVTNKVIKKSESTYYTKKLINDEDTEIDIHDPGQDLSNSITVSYIIDSETLLNNVLINIIVDLISSDFIKFVKIKYNDGYVVEVRTFFTYNGLSGLLFIIQSFDKDVEQLESDICTFVKYITFQLLNIDISDLKKQLQNMKEHYIMNNTIFTFNQEYSSILDELITGHECFDKKYKIVQIFDELINCPNIILNKINYILRKSKKNIFKEYKKTNIVNIQSSNKDGTKGHDYLHVNEKCNYSYRKNMKMSNIQFSDNSELFIKKKRKKKYKYIPSNGTTQSNNIYKKEHLFNFSNFVEIKEKGFFKYIISYFRKNNRKYLNDDNYLDFESCDEEMSKDNFQIFYNFINDINKIREYFRGKFTNDKEVKENCSINYEEIRKYCYDHNINKDNMIRTKIEI</sequence>
<feature type="compositionally biased region" description="Basic and acidic residues" evidence="7">
    <location>
        <begin position="223"/>
        <end position="239"/>
    </location>
</feature>
<keyword evidence="5" id="KW-0482">Metalloprotease</keyword>
<keyword evidence="2" id="KW-0645">Protease</keyword>
<keyword evidence="8" id="KW-0732">Signal</keyword>
<organism evidence="10 11">
    <name type="scientific">Plasmodium reichenowi</name>
    <dbReference type="NCBI Taxonomy" id="5854"/>
    <lineage>
        <taxon>Eukaryota</taxon>
        <taxon>Sar</taxon>
        <taxon>Alveolata</taxon>
        <taxon>Apicomplexa</taxon>
        <taxon>Aconoidasida</taxon>
        <taxon>Haemosporida</taxon>
        <taxon>Plasmodiidae</taxon>
        <taxon>Plasmodium</taxon>
        <taxon>Plasmodium (Laverania)</taxon>
    </lineage>
</organism>
<dbReference type="OrthoDB" id="952271at2759"/>
<feature type="domain" description="Peptidase M16 N-terminal" evidence="9">
    <location>
        <begin position="699"/>
        <end position="806"/>
    </location>
</feature>
<feature type="region of interest" description="Disordered" evidence="7">
    <location>
        <begin position="223"/>
        <end position="270"/>
    </location>
</feature>
<evidence type="ECO:0000256" key="1">
    <source>
        <dbReference type="ARBA" id="ARBA00007261"/>
    </source>
</evidence>
<feature type="chain" id="PRO_5015171043" evidence="8">
    <location>
        <begin position="29"/>
        <end position="2026"/>
    </location>
</feature>
<evidence type="ECO:0000256" key="4">
    <source>
        <dbReference type="ARBA" id="ARBA00022833"/>
    </source>
</evidence>
<feature type="compositionally biased region" description="Basic and acidic residues" evidence="7">
    <location>
        <begin position="542"/>
        <end position="552"/>
    </location>
</feature>
<keyword evidence="3" id="KW-0378">Hydrolase</keyword>
<evidence type="ECO:0000259" key="9">
    <source>
        <dbReference type="Pfam" id="PF00675"/>
    </source>
</evidence>
<proteinExistence type="inferred from homology"/>
<accession>A0A2P9DGJ4</accession>
<dbReference type="GO" id="GO:0046872">
    <property type="term" value="F:metal ion binding"/>
    <property type="evidence" value="ECO:0007669"/>
    <property type="project" value="InterPro"/>
</dbReference>
<dbReference type="InterPro" id="IPR011765">
    <property type="entry name" value="Pept_M16_N"/>
</dbReference>